<dbReference type="EMBL" id="HF679032">
    <property type="protein sequence ID" value="CCT75111.1"/>
    <property type="molecule type" value="Genomic_DNA"/>
</dbReference>
<keyword evidence="2" id="KW-1185">Reference proteome</keyword>
<dbReference type="RefSeq" id="XP_023437189.1">
    <property type="nucleotide sequence ID" value="XM_023570067.1"/>
</dbReference>
<reference evidence="2" key="1">
    <citation type="journal article" date="2013" name="PLoS Pathog.">
        <title>Deciphering the cryptic genome: genome-wide analyses of the rice pathogen Fusarium fujikuroi reveal complex regulation of secondary metabolism and novel metabolites.</title>
        <authorList>
            <person name="Wiemann P."/>
            <person name="Sieber C.M."/>
            <person name="von Bargen K.W."/>
            <person name="Studt L."/>
            <person name="Niehaus E.M."/>
            <person name="Espino J.J."/>
            <person name="Huss K."/>
            <person name="Michielse C.B."/>
            <person name="Albermann S."/>
            <person name="Wagner D."/>
            <person name="Bergner S.V."/>
            <person name="Connolly L.R."/>
            <person name="Fischer A."/>
            <person name="Reuter G."/>
            <person name="Kleigrewe K."/>
            <person name="Bald T."/>
            <person name="Wingfield B.D."/>
            <person name="Ophir R."/>
            <person name="Freeman S."/>
            <person name="Hippler M."/>
            <person name="Smith K.M."/>
            <person name="Brown D.W."/>
            <person name="Proctor R.H."/>
            <person name="Munsterkotter M."/>
            <person name="Freitag M."/>
            <person name="Humpf H.U."/>
            <person name="Guldener U."/>
            <person name="Tudzynski B."/>
        </authorList>
    </citation>
    <scope>NUCLEOTIDE SEQUENCE [LARGE SCALE GENOMIC DNA]</scope>
    <source>
        <strain evidence="2">CBS 195.34 / IMI 58289 / NRRL A-6831</strain>
    </source>
</reference>
<dbReference type="AlphaFoldDB" id="S0EJD9"/>
<gene>
    <name evidence="1" type="ORF">FFUJ_11196</name>
</gene>
<sequence length="130" mass="14469">MATNAHHQPDNREWIQDRKFEPSSRYRHGIDLDLIQVTNNDKDWIYVACESALPCSDCDCITPYIDGIFIAVNGACRGNGLANARAAIGVFFGRGSIYNQSVLLNQSHVMNQIAELKASIFALKQAKDII</sequence>
<dbReference type="SUPFAM" id="SSF53098">
    <property type="entry name" value="Ribonuclease H-like"/>
    <property type="match status" value="1"/>
</dbReference>
<name>S0EJD9_GIBF5</name>
<dbReference type="HOGENOM" id="CLU_030894_4_2_1"/>
<dbReference type="InterPro" id="IPR036397">
    <property type="entry name" value="RNaseH_sf"/>
</dbReference>
<protein>
    <recommendedName>
        <fullName evidence="3">RNase H type-1 domain-containing protein</fullName>
    </recommendedName>
</protein>
<dbReference type="Proteomes" id="UP000016800">
    <property type="component" value="Chromosome X"/>
</dbReference>
<evidence type="ECO:0008006" key="3">
    <source>
        <dbReference type="Google" id="ProtNLM"/>
    </source>
</evidence>
<dbReference type="GO" id="GO:0003676">
    <property type="term" value="F:nucleic acid binding"/>
    <property type="evidence" value="ECO:0007669"/>
    <property type="project" value="InterPro"/>
</dbReference>
<dbReference type="VEuPathDB" id="FungiDB:FFUJ_11196"/>
<dbReference type="Gene3D" id="3.30.420.10">
    <property type="entry name" value="Ribonuclease H-like superfamily/Ribonuclease H"/>
    <property type="match status" value="1"/>
</dbReference>
<accession>S0EJD9</accession>
<evidence type="ECO:0000313" key="1">
    <source>
        <dbReference type="EMBL" id="CCT75111.1"/>
    </source>
</evidence>
<proteinExistence type="predicted"/>
<evidence type="ECO:0000313" key="2">
    <source>
        <dbReference type="Proteomes" id="UP000016800"/>
    </source>
</evidence>
<dbReference type="GeneID" id="35404660"/>
<dbReference type="InterPro" id="IPR012337">
    <property type="entry name" value="RNaseH-like_sf"/>
</dbReference>
<dbReference type="STRING" id="1279085.S0EJD9"/>
<organism evidence="1 2">
    <name type="scientific">Gibberella fujikuroi (strain CBS 195.34 / IMI 58289 / NRRL A-6831)</name>
    <name type="common">Bakanae and foot rot disease fungus</name>
    <name type="synonym">Fusarium fujikuroi</name>
    <dbReference type="NCBI Taxonomy" id="1279085"/>
    <lineage>
        <taxon>Eukaryota</taxon>
        <taxon>Fungi</taxon>
        <taxon>Dikarya</taxon>
        <taxon>Ascomycota</taxon>
        <taxon>Pezizomycotina</taxon>
        <taxon>Sordariomycetes</taxon>
        <taxon>Hypocreomycetidae</taxon>
        <taxon>Hypocreales</taxon>
        <taxon>Nectriaceae</taxon>
        <taxon>Fusarium</taxon>
        <taxon>Fusarium fujikuroi species complex</taxon>
    </lineage>
</organism>